<dbReference type="AlphaFoldDB" id="A0A5C6BMH4"/>
<sequence length="153" mass="17378">MNLNREITILQAMSVGELRERYAELHGENCRSRHRTYLIRRIVWKLQARAEGGLSERARQRAAELTDVAEARVTPPNGNGIPAKPRTRPNDPRIPAPGNMIVRDYKGRTVQVLVTEDGFEYEGEPYGSLSAVAKAVTDSHMNGFRFFKLEDRK</sequence>
<feature type="region of interest" description="Disordered" evidence="1">
    <location>
        <begin position="65"/>
        <end position="98"/>
    </location>
</feature>
<name>A0A5C6BMH4_9PLAN</name>
<dbReference type="InterPro" id="IPR021322">
    <property type="entry name" value="DUF2924"/>
</dbReference>
<dbReference type="EMBL" id="SJPP01000001">
    <property type="protein sequence ID" value="TWU13350.1"/>
    <property type="molecule type" value="Genomic_DNA"/>
</dbReference>
<dbReference type="OrthoDB" id="284135at2"/>
<evidence type="ECO:0000256" key="1">
    <source>
        <dbReference type="SAM" id="MobiDB-lite"/>
    </source>
</evidence>
<dbReference type="RefSeq" id="WP_146370689.1">
    <property type="nucleotide sequence ID" value="NZ_SJPP01000001.1"/>
</dbReference>
<proteinExistence type="predicted"/>
<accession>A0A5C6BMH4</accession>
<evidence type="ECO:0000313" key="2">
    <source>
        <dbReference type="EMBL" id="TWU13350.1"/>
    </source>
</evidence>
<dbReference type="Pfam" id="PF11149">
    <property type="entry name" value="DUF2924"/>
    <property type="match status" value="1"/>
</dbReference>
<evidence type="ECO:0000313" key="3">
    <source>
        <dbReference type="Proteomes" id="UP000320735"/>
    </source>
</evidence>
<evidence type="ECO:0008006" key="4">
    <source>
        <dbReference type="Google" id="ProtNLM"/>
    </source>
</evidence>
<reference evidence="2 3" key="1">
    <citation type="submission" date="2019-02" db="EMBL/GenBank/DDBJ databases">
        <title>Deep-cultivation of Planctomycetes and their phenomic and genomic characterization uncovers novel biology.</title>
        <authorList>
            <person name="Wiegand S."/>
            <person name="Jogler M."/>
            <person name="Boedeker C."/>
            <person name="Pinto D."/>
            <person name="Vollmers J."/>
            <person name="Rivas-Marin E."/>
            <person name="Kohn T."/>
            <person name="Peeters S.H."/>
            <person name="Heuer A."/>
            <person name="Rast P."/>
            <person name="Oberbeckmann S."/>
            <person name="Bunk B."/>
            <person name="Jeske O."/>
            <person name="Meyerdierks A."/>
            <person name="Storesund J.E."/>
            <person name="Kallscheuer N."/>
            <person name="Luecker S."/>
            <person name="Lage O.M."/>
            <person name="Pohl T."/>
            <person name="Merkel B.J."/>
            <person name="Hornburger P."/>
            <person name="Mueller R.-W."/>
            <person name="Bruemmer F."/>
            <person name="Labrenz M."/>
            <person name="Spormann A.M."/>
            <person name="Op Den Camp H."/>
            <person name="Overmann J."/>
            <person name="Amann R."/>
            <person name="Jetten M.S.M."/>
            <person name="Mascher T."/>
            <person name="Medema M.H."/>
            <person name="Devos D.P."/>
            <person name="Kaster A.-K."/>
            <person name="Ovreas L."/>
            <person name="Rohde M."/>
            <person name="Galperin M.Y."/>
            <person name="Jogler C."/>
        </authorList>
    </citation>
    <scope>NUCLEOTIDE SEQUENCE [LARGE SCALE GENOMIC DNA]</scope>
    <source>
        <strain evidence="2 3">CA54</strain>
    </source>
</reference>
<protein>
    <recommendedName>
        <fullName evidence="4">DUF2924 domain-containing protein</fullName>
    </recommendedName>
</protein>
<dbReference type="Proteomes" id="UP000320735">
    <property type="component" value="Unassembled WGS sequence"/>
</dbReference>
<comment type="caution">
    <text evidence="2">The sequence shown here is derived from an EMBL/GenBank/DDBJ whole genome shotgun (WGS) entry which is preliminary data.</text>
</comment>
<organism evidence="2 3">
    <name type="scientific">Symmachiella macrocystis</name>
    <dbReference type="NCBI Taxonomy" id="2527985"/>
    <lineage>
        <taxon>Bacteria</taxon>
        <taxon>Pseudomonadati</taxon>
        <taxon>Planctomycetota</taxon>
        <taxon>Planctomycetia</taxon>
        <taxon>Planctomycetales</taxon>
        <taxon>Planctomycetaceae</taxon>
        <taxon>Symmachiella</taxon>
    </lineage>
</organism>
<gene>
    <name evidence="2" type="ORF">CA54_21850</name>
</gene>
<keyword evidence="3" id="KW-1185">Reference proteome</keyword>